<comment type="caution">
    <text evidence="4">The sequence shown here is derived from an EMBL/GenBank/DDBJ whole genome shotgun (WGS) entry which is preliminary data.</text>
</comment>
<evidence type="ECO:0000259" key="3">
    <source>
        <dbReference type="PROSITE" id="PS51480"/>
    </source>
</evidence>
<name>A0A1Y3YNF2_9BACE</name>
<dbReference type="Pfam" id="PF02734">
    <property type="entry name" value="Dak2"/>
    <property type="match status" value="1"/>
</dbReference>
<accession>A0A1Y3YNF2</accession>
<reference evidence="5" key="1">
    <citation type="submission" date="2017-04" db="EMBL/GenBank/DDBJ databases">
        <title>Function of individual gut microbiota members based on whole genome sequencing of pure cultures obtained from chicken caecum.</title>
        <authorList>
            <person name="Medvecky M."/>
            <person name="Cejkova D."/>
            <person name="Polansky O."/>
            <person name="Karasova D."/>
            <person name="Kubasova T."/>
            <person name="Cizek A."/>
            <person name="Rychlik I."/>
        </authorList>
    </citation>
    <scope>NUCLEOTIDE SEQUENCE [LARGE SCALE GENOMIC DNA]</scope>
    <source>
        <strain evidence="5">An43</strain>
    </source>
</reference>
<protein>
    <submittedName>
        <fullName evidence="4">Dihydroxyacetone kinase</fullName>
    </submittedName>
</protein>
<feature type="domain" description="DhaL" evidence="3">
    <location>
        <begin position="7"/>
        <end position="202"/>
    </location>
</feature>
<dbReference type="PANTHER" id="PTHR28629">
    <property type="entry name" value="TRIOKINASE/FMN CYCLASE"/>
    <property type="match status" value="1"/>
</dbReference>
<evidence type="ECO:0000313" key="5">
    <source>
        <dbReference type="Proteomes" id="UP000195386"/>
    </source>
</evidence>
<evidence type="ECO:0000313" key="4">
    <source>
        <dbReference type="EMBL" id="OUN99334.1"/>
    </source>
</evidence>
<dbReference type="AlphaFoldDB" id="A0A1Y3YNF2"/>
<dbReference type="PANTHER" id="PTHR28629:SF4">
    <property type="entry name" value="TRIOKINASE_FMN CYCLASE"/>
    <property type="match status" value="1"/>
</dbReference>
<dbReference type="SUPFAM" id="SSF101473">
    <property type="entry name" value="DhaL-like"/>
    <property type="match status" value="1"/>
</dbReference>
<keyword evidence="1" id="KW-0808">Transferase</keyword>
<organism evidence="4 5">
    <name type="scientific">Bacteroides clarus</name>
    <dbReference type="NCBI Taxonomy" id="626929"/>
    <lineage>
        <taxon>Bacteria</taxon>
        <taxon>Pseudomonadati</taxon>
        <taxon>Bacteroidota</taxon>
        <taxon>Bacteroidia</taxon>
        <taxon>Bacteroidales</taxon>
        <taxon>Bacteroidaceae</taxon>
        <taxon>Bacteroides</taxon>
    </lineage>
</organism>
<keyword evidence="2 4" id="KW-0418">Kinase</keyword>
<evidence type="ECO:0000256" key="2">
    <source>
        <dbReference type="ARBA" id="ARBA00022777"/>
    </source>
</evidence>
<dbReference type="Gene3D" id="1.25.40.340">
    <property type="match status" value="1"/>
</dbReference>
<dbReference type="PROSITE" id="PS51480">
    <property type="entry name" value="DHAL"/>
    <property type="match status" value="1"/>
</dbReference>
<dbReference type="Proteomes" id="UP000195386">
    <property type="component" value="Unassembled WGS sequence"/>
</dbReference>
<dbReference type="RefSeq" id="WP_087426856.1">
    <property type="nucleotide sequence ID" value="NZ_NFII01000020.1"/>
</dbReference>
<dbReference type="FunFam" id="1.25.40.340:FF:000002">
    <property type="entry name" value="Dihydroxyacetone kinase, L subunit"/>
    <property type="match status" value="1"/>
</dbReference>
<dbReference type="GO" id="GO:0019563">
    <property type="term" value="P:glycerol catabolic process"/>
    <property type="evidence" value="ECO:0007669"/>
    <property type="project" value="TreeGrafter"/>
</dbReference>
<dbReference type="InterPro" id="IPR004007">
    <property type="entry name" value="DhaL_dom"/>
</dbReference>
<dbReference type="InterPro" id="IPR050861">
    <property type="entry name" value="Dihydroxyacetone_Kinase"/>
</dbReference>
<dbReference type="EMBL" id="NFII01000020">
    <property type="protein sequence ID" value="OUN99334.1"/>
    <property type="molecule type" value="Genomic_DNA"/>
</dbReference>
<sequence>MEKVTIEQFRKMLETALAHIKAREDEFSKLDAVIGDGDHGQAIVAAMAAIVASSRKGTEFKSMLNGMGFDVMLQVSGSTSTLLGAFFLGMSDAVEGTALSAAEVKAMFAAGLANVRKQTKARKGDKTMMDALVPAVEAMESCASSDVAEVFKTGAEAAVKGAEATVGMQANFGRARNYGERSVGYMDSGAASWSCMFASFAEAFDN</sequence>
<dbReference type="GO" id="GO:0004371">
    <property type="term" value="F:glycerone kinase activity"/>
    <property type="evidence" value="ECO:0007669"/>
    <property type="project" value="InterPro"/>
</dbReference>
<dbReference type="InterPro" id="IPR036117">
    <property type="entry name" value="DhaL_dom_sf"/>
</dbReference>
<evidence type="ECO:0000256" key="1">
    <source>
        <dbReference type="ARBA" id="ARBA00022679"/>
    </source>
</evidence>
<dbReference type="SMART" id="SM01120">
    <property type="entry name" value="Dak2"/>
    <property type="match status" value="1"/>
</dbReference>
<proteinExistence type="predicted"/>
<dbReference type="GO" id="GO:0005829">
    <property type="term" value="C:cytosol"/>
    <property type="evidence" value="ECO:0007669"/>
    <property type="project" value="TreeGrafter"/>
</dbReference>
<gene>
    <name evidence="4" type="ORF">B5F97_15925</name>
</gene>